<dbReference type="AlphaFoldDB" id="A0AAQ3WCG3"/>
<evidence type="ECO:0000313" key="2">
    <source>
        <dbReference type="Proteomes" id="UP000194948"/>
    </source>
</evidence>
<gene>
    <name evidence="1" type="ORF">A5821_002533</name>
</gene>
<name>A0AAQ3WCG3_9ENTE</name>
<evidence type="ECO:0000313" key="1">
    <source>
        <dbReference type="EMBL" id="WYK01396.1"/>
    </source>
</evidence>
<protein>
    <submittedName>
        <fullName evidence="1">Uncharacterized protein</fullName>
    </submittedName>
</protein>
<reference evidence="1" key="2">
    <citation type="submission" date="2024-03" db="EMBL/GenBank/DDBJ databases">
        <title>The Genome Sequence of Enterococcus sp. DIV0205d.</title>
        <authorList>
            <consortium name="The Broad Institute Genomics Platform"/>
            <consortium name="The Broad Institute Microbial Omics Core"/>
            <consortium name="The Broad Institute Genomic Center for Infectious Diseases"/>
            <person name="Earl A."/>
            <person name="Manson A."/>
            <person name="Gilmore M."/>
            <person name="Schwartman J."/>
            <person name="Shea T."/>
            <person name="Abouelleil A."/>
            <person name="Cao P."/>
            <person name="Chapman S."/>
            <person name="Cusick C."/>
            <person name="Young S."/>
            <person name="Neafsey D."/>
            <person name="Nusbaum C."/>
            <person name="Birren B."/>
        </authorList>
    </citation>
    <scope>NUCLEOTIDE SEQUENCE</scope>
    <source>
        <strain evidence="1">7F3_DIV0205</strain>
    </source>
</reference>
<accession>A0AAQ3WCG3</accession>
<dbReference type="RefSeq" id="WP_086314989.1">
    <property type="nucleotide sequence ID" value="NZ_CP147244.1"/>
</dbReference>
<sequence>MNGSGIDLSIGGESYSDVISSLQQKITFESSLKEPNSATVTLYKIQLEQYQKLEKKRMQKIALQAKCVSVFTPLKEEAAQMQNKIKTEQFDLGRSVETFVQNAPDMVKGQAGTSFSHEVSVMRNSVIEASGMCEAVT</sequence>
<organism evidence="1 2">
    <name type="scientific">Candidatus Enterococcus palustris</name>
    <dbReference type="NCBI Taxonomy" id="1834189"/>
    <lineage>
        <taxon>Bacteria</taxon>
        <taxon>Bacillati</taxon>
        <taxon>Bacillota</taxon>
        <taxon>Bacilli</taxon>
        <taxon>Lactobacillales</taxon>
        <taxon>Enterococcaceae</taxon>
        <taxon>Enterococcus</taxon>
    </lineage>
</organism>
<dbReference type="EMBL" id="CP147244">
    <property type="protein sequence ID" value="WYK01396.1"/>
    <property type="molecule type" value="Genomic_DNA"/>
</dbReference>
<proteinExistence type="predicted"/>
<reference evidence="1" key="1">
    <citation type="submission" date="2017-05" db="EMBL/GenBank/DDBJ databases">
        <authorList>
            <consortium name="The Broad Institute Genomics Platform"/>
            <consortium name="The Broad Institute Genomic Center for Infectious Diseases"/>
            <person name="Earl A."/>
            <person name="Manson A."/>
            <person name="Schwartman J."/>
            <person name="Gilmore M."/>
            <person name="Abouelleil A."/>
            <person name="Cao P."/>
            <person name="Chapman S."/>
            <person name="Cusick C."/>
            <person name="Shea T."/>
            <person name="Young S."/>
            <person name="Neafsey D."/>
            <person name="Nusbaum C."/>
            <person name="Birren B."/>
        </authorList>
    </citation>
    <scope>NUCLEOTIDE SEQUENCE</scope>
    <source>
        <strain evidence="1">7F3_DIV0205</strain>
    </source>
</reference>
<keyword evidence="2" id="KW-1185">Reference proteome</keyword>
<dbReference type="Proteomes" id="UP000194948">
    <property type="component" value="Chromosome"/>
</dbReference>